<sequence>MADQSGRVSLASMFSRCCFMVDFLRYLTSSSKGKPGFVNA</sequence>
<keyword evidence="2" id="KW-1185">Reference proteome</keyword>
<name>A0A4R8MC16_9BACT</name>
<evidence type="ECO:0000313" key="2">
    <source>
        <dbReference type="Proteomes" id="UP000295066"/>
    </source>
</evidence>
<gene>
    <name evidence="1" type="ORF">C8D99_105140</name>
</gene>
<evidence type="ECO:0000313" key="1">
    <source>
        <dbReference type="EMBL" id="TDY61727.1"/>
    </source>
</evidence>
<proteinExistence type="predicted"/>
<reference evidence="1 2" key="1">
    <citation type="submission" date="2019-03" db="EMBL/GenBank/DDBJ databases">
        <title>Genomic Encyclopedia of Type Strains, Phase IV (KMG-IV): sequencing the most valuable type-strain genomes for metagenomic binning, comparative biology and taxonomic classification.</title>
        <authorList>
            <person name="Goeker M."/>
        </authorList>
    </citation>
    <scope>NUCLEOTIDE SEQUENCE [LARGE SCALE GENOMIC DNA]</scope>
    <source>
        <strain evidence="1 2">DSM 25964</strain>
    </source>
</reference>
<dbReference type="AlphaFoldDB" id="A0A4R8MC16"/>
<comment type="caution">
    <text evidence="1">The sequence shown here is derived from an EMBL/GenBank/DDBJ whole genome shotgun (WGS) entry which is preliminary data.</text>
</comment>
<dbReference type="EMBL" id="SORI01000005">
    <property type="protein sequence ID" value="TDY61727.1"/>
    <property type="molecule type" value="Genomic_DNA"/>
</dbReference>
<accession>A0A4R8MC16</accession>
<organism evidence="1 2">
    <name type="scientific">Aminivibrio pyruvatiphilus</name>
    <dbReference type="NCBI Taxonomy" id="1005740"/>
    <lineage>
        <taxon>Bacteria</taxon>
        <taxon>Thermotogati</taxon>
        <taxon>Synergistota</taxon>
        <taxon>Synergistia</taxon>
        <taxon>Synergistales</taxon>
        <taxon>Aminobacteriaceae</taxon>
        <taxon>Aminivibrio</taxon>
    </lineage>
</organism>
<dbReference type="Proteomes" id="UP000295066">
    <property type="component" value="Unassembled WGS sequence"/>
</dbReference>
<protein>
    <submittedName>
        <fullName evidence="1">Uncharacterized protein</fullName>
    </submittedName>
</protein>